<name>A0A1R4J737_9ACTN</name>
<dbReference type="EMBL" id="FUKQ01000023">
    <property type="protein sequence ID" value="SJN27789.1"/>
    <property type="molecule type" value="Genomic_DNA"/>
</dbReference>
<evidence type="ECO:0000259" key="3">
    <source>
        <dbReference type="SMART" id="SM00852"/>
    </source>
</evidence>
<dbReference type="PANTHER" id="PTHR43764:SF1">
    <property type="entry name" value="MOLYBDOPTERIN MOLYBDOTRANSFERASE"/>
    <property type="match status" value="1"/>
</dbReference>
<evidence type="ECO:0000313" key="5">
    <source>
        <dbReference type="Proteomes" id="UP000188342"/>
    </source>
</evidence>
<dbReference type="GO" id="GO:0006777">
    <property type="term" value="P:Mo-molybdopterin cofactor biosynthetic process"/>
    <property type="evidence" value="ECO:0007669"/>
    <property type="project" value="UniProtKB-KW"/>
</dbReference>
<dbReference type="Pfam" id="PF00994">
    <property type="entry name" value="MoCF_biosynth"/>
    <property type="match status" value="1"/>
</dbReference>
<evidence type="ECO:0000256" key="2">
    <source>
        <dbReference type="ARBA" id="ARBA00023150"/>
    </source>
</evidence>
<dbReference type="InterPro" id="IPR036425">
    <property type="entry name" value="MoaB/Mog-like_dom_sf"/>
</dbReference>
<keyword evidence="5" id="KW-1185">Reference proteome</keyword>
<dbReference type="AlphaFoldDB" id="A0A1R4J737"/>
<reference evidence="4 5" key="1">
    <citation type="submission" date="2017-02" db="EMBL/GenBank/DDBJ databases">
        <authorList>
            <person name="Peterson S.W."/>
        </authorList>
    </citation>
    <scope>NUCLEOTIDE SEQUENCE [LARGE SCALE GENOMIC DNA]</scope>
    <source>
        <strain evidence="4 5">LSP_Lj1</strain>
    </source>
</reference>
<dbReference type="NCBIfam" id="TIGR00177">
    <property type="entry name" value="molyb_syn"/>
    <property type="match status" value="1"/>
</dbReference>
<dbReference type="Gene3D" id="3.40.980.10">
    <property type="entry name" value="MoaB/Mog-like domain"/>
    <property type="match status" value="1"/>
</dbReference>
<sequence length="162" mass="16246">MTMGALGRAVVITASDRAAAGIYEDRSGPLAAQGLAAMGFDVDPVVVVPDGEPVADALRAAVAEEVTVALTTGGTGLAPRDRTPEVTRPLLDRELPHLAALIAQRGVEAGVLTAVLSRGLAGAAGKTIVVNLPGSVGGVRDALAVLEQVLPHAVGQVSGHDH</sequence>
<accession>A0A1R4J737</accession>
<dbReference type="PANTHER" id="PTHR43764">
    <property type="entry name" value="MOLYBDENUM COFACTOR BIOSYNTHESIS"/>
    <property type="match status" value="1"/>
</dbReference>
<dbReference type="InterPro" id="IPR001453">
    <property type="entry name" value="MoaB/Mog_dom"/>
</dbReference>
<evidence type="ECO:0000256" key="1">
    <source>
        <dbReference type="ARBA" id="ARBA00005046"/>
    </source>
</evidence>
<dbReference type="STRING" id="1255658.FM114_05815"/>
<feature type="domain" description="MoaB/Mog" evidence="3">
    <location>
        <begin position="10"/>
        <end position="153"/>
    </location>
</feature>
<dbReference type="CDD" id="cd00886">
    <property type="entry name" value="MogA_MoaB"/>
    <property type="match status" value="1"/>
</dbReference>
<dbReference type="SMART" id="SM00852">
    <property type="entry name" value="MoCF_biosynth"/>
    <property type="match status" value="1"/>
</dbReference>
<dbReference type="InterPro" id="IPR051920">
    <property type="entry name" value="MPT_Adenylyltrnsfr/MoaC-Rel"/>
</dbReference>
<organism evidence="4 5">
    <name type="scientific">Luteococcus japonicus LSP_Lj1</name>
    <dbReference type="NCBI Taxonomy" id="1255658"/>
    <lineage>
        <taxon>Bacteria</taxon>
        <taxon>Bacillati</taxon>
        <taxon>Actinomycetota</taxon>
        <taxon>Actinomycetes</taxon>
        <taxon>Propionibacteriales</taxon>
        <taxon>Propionibacteriaceae</taxon>
        <taxon>Luteococcus</taxon>
    </lineage>
</organism>
<evidence type="ECO:0000313" key="4">
    <source>
        <dbReference type="EMBL" id="SJN27789.1"/>
    </source>
</evidence>
<keyword evidence="2" id="KW-0501">Molybdenum cofactor biosynthesis</keyword>
<protein>
    <submittedName>
        <fullName evidence="4">Molybdenum cofactor biosynthesis protein MoaB</fullName>
    </submittedName>
</protein>
<comment type="pathway">
    <text evidence="1">Cofactor biosynthesis; molybdopterin biosynthesis.</text>
</comment>
<dbReference type="SUPFAM" id="SSF53218">
    <property type="entry name" value="Molybdenum cofactor biosynthesis proteins"/>
    <property type="match status" value="1"/>
</dbReference>
<proteinExistence type="predicted"/>
<dbReference type="Proteomes" id="UP000188342">
    <property type="component" value="Unassembled WGS sequence"/>
</dbReference>
<gene>
    <name evidence="4" type="ORF">FM114_05815</name>
</gene>